<keyword evidence="2" id="KW-1185">Reference proteome</keyword>
<reference evidence="1" key="2">
    <citation type="submission" date="2021-02" db="EMBL/GenBank/DDBJ databases">
        <authorList>
            <person name="Kimball J.A."/>
            <person name="Haas M.W."/>
            <person name="Macchietto M."/>
            <person name="Kono T."/>
            <person name="Duquette J."/>
            <person name="Shao M."/>
        </authorList>
    </citation>
    <scope>NUCLEOTIDE SEQUENCE</scope>
    <source>
        <tissue evidence="1">Fresh leaf tissue</tissue>
    </source>
</reference>
<sequence length="87" mass="10062">MMSPSGPLAIWPNELLELGHLVLFSRQNAWRLVKLLPLRRSYRTRYEAENATYICQTLHVPDISGIGLHSCCSWRLSLRYKATKYLG</sequence>
<dbReference type="EMBL" id="JAAALK010000283">
    <property type="protein sequence ID" value="KAG8075552.1"/>
    <property type="molecule type" value="Genomic_DNA"/>
</dbReference>
<accession>A0A8J5SU98</accession>
<evidence type="ECO:0000313" key="1">
    <source>
        <dbReference type="EMBL" id="KAG8075552.1"/>
    </source>
</evidence>
<reference evidence="1" key="1">
    <citation type="journal article" date="2021" name="bioRxiv">
        <title>Whole Genome Assembly and Annotation of Northern Wild Rice, Zizania palustris L., Supports a Whole Genome Duplication in the Zizania Genus.</title>
        <authorList>
            <person name="Haas M."/>
            <person name="Kono T."/>
            <person name="Macchietto M."/>
            <person name="Millas R."/>
            <person name="McGilp L."/>
            <person name="Shao M."/>
            <person name="Duquette J."/>
            <person name="Hirsch C.N."/>
            <person name="Kimball J."/>
        </authorList>
    </citation>
    <scope>NUCLEOTIDE SEQUENCE</scope>
    <source>
        <tissue evidence="1">Fresh leaf tissue</tissue>
    </source>
</reference>
<proteinExistence type="predicted"/>
<evidence type="ECO:0000313" key="2">
    <source>
        <dbReference type="Proteomes" id="UP000729402"/>
    </source>
</evidence>
<name>A0A8J5SU98_ZIZPA</name>
<dbReference type="AlphaFoldDB" id="A0A8J5SU98"/>
<organism evidence="1 2">
    <name type="scientific">Zizania palustris</name>
    <name type="common">Northern wild rice</name>
    <dbReference type="NCBI Taxonomy" id="103762"/>
    <lineage>
        <taxon>Eukaryota</taxon>
        <taxon>Viridiplantae</taxon>
        <taxon>Streptophyta</taxon>
        <taxon>Embryophyta</taxon>
        <taxon>Tracheophyta</taxon>
        <taxon>Spermatophyta</taxon>
        <taxon>Magnoliopsida</taxon>
        <taxon>Liliopsida</taxon>
        <taxon>Poales</taxon>
        <taxon>Poaceae</taxon>
        <taxon>BOP clade</taxon>
        <taxon>Oryzoideae</taxon>
        <taxon>Oryzeae</taxon>
        <taxon>Zizaniinae</taxon>
        <taxon>Zizania</taxon>
    </lineage>
</organism>
<gene>
    <name evidence="1" type="ORF">GUJ93_ZPchr0006g44504</name>
</gene>
<protein>
    <submittedName>
        <fullName evidence="1">Uncharacterized protein</fullName>
    </submittedName>
</protein>
<dbReference type="Proteomes" id="UP000729402">
    <property type="component" value="Unassembled WGS sequence"/>
</dbReference>
<comment type="caution">
    <text evidence="1">The sequence shown here is derived from an EMBL/GenBank/DDBJ whole genome shotgun (WGS) entry which is preliminary data.</text>
</comment>